<dbReference type="Gene3D" id="1.50.10.10">
    <property type="match status" value="1"/>
</dbReference>
<keyword evidence="4" id="KW-1185">Reference proteome</keyword>
<evidence type="ECO:0000256" key="2">
    <source>
        <dbReference type="SAM" id="MobiDB-lite"/>
    </source>
</evidence>
<dbReference type="PANTHER" id="PTHR33886">
    <property type="entry name" value="UNSATURATED RHAMNOGALACTURONAN HYDROLASE (EUROFUNG)"/>
    <property type="match status" value="1"/>
</dbReference>
<dbReference type="SUPFAM" id="SSF48208">
    <property type="entry name" value="Six-hairpin glycosidases"/>
    <property type="match status" value="1"/>
</dbReference>
<sequence>MTTRSRGNRGGPTHRWVGGRHGNYLESSASCMFVYSLAKGVKRGYLSKSTYKRGFQGIQTQFVQARSDGGVDLNNTVSVGGLGGSP</sequence>
<dbReference type="InterPro" id="IPR008928">
    <property type="entry name" value="6-hairpin_glycosidase_sf"/>
</dbReference>
<gene>
    <name evidence="3" type="ORF">GOP47_0023965</name>
</gene>
<dbReference type="GO" id="GO:0005975">
    <property type="term" value="P:carbohydrate metabolic process"/>
    <property type="evidence" value="ECO:0007669"/>
    <property type="project" value="InterPro"/>
</dbReference>
<evidence type="ECO:0000313" key="4">
    <source>
        <dbReference type="Proteomes" id="UP000886520"/>
    </source>
</evidence>
<dbReference type="GO" id="GO:0016787">
    <property type="term" value="F:hydrolase activity"/>
    <property type="evidence" value="ECO:0007669"/>
    <property type="project" value="UniProtKB-KW"/>
</dbReference>
<keyword evidence="1" id="KW-0378">Hydrolase</keyword>
<dbReference type="InterPro" id="IPR010905">
    <property type="entry name" value="Glyco_hydro_88"/>
</dbReference>
<name>A0A9D4U512_ADICA</name>
<dbReference type="OrthoDB" id="540611at2759"/>
<dbReference type="AlphaFoldDB" id="A0A9D4U512"/>
<dbReference type="PANTHER" id="PTHR33886:SF8">
    <property type="entry name" value="UNSATURATED RHAMNOGALACTURONAN HYDROLASE (EUROFUNG)"/>
    <property type="match status" value="1"/>
</dbReference>
<comment type="caution">
    <text evidence="3">The sequence shown here is derived from an EMBL/GenBank/DDBJ whole genome shotgun (WGS) entry which is preliminary data.</text>
</comment>
<evidence type="ECO:0000256" key="1">
    <source>
        <dbReference type="ARBA" id="ARBA00022801"/>
    </source>
</evidence>
<proteinExistence type="predicted"/>
<dbReference type="InterPro" id="IPR052043">
    <property type="entry name" value="PolySaccharide_Degr_Enz"/>
</dbReference>
<dbReference type="EMBL" id="JABFUD020000023">
    <property type="protein sequence ID" value="KAI5061460.1"/>
    <property type="molecule type" value="Genomic_DNA"/>
</dbReference>
<dbReference type="Proteomes" id="UP000886520">
    <property type="component" value="Chromosome 23"/>
</dbReference>
<dbReference type="InterPro" id="IPR012341">
    <property type="entry name" value="6hp_glycosidase-like_sf"/>
</dbReference>
<accession>A0A9D4U512</accession>
<protein>
    <submittedName>
        <fullName evidence="3">Uncharacterized protein</fullName>
    </submittedName>
</protein>
<organism evidence="3 4">
    <name type="scientific">Adiantum capillus-veneris</name>
    <name type="common">Maidenhair fern</name>
    <dbReference type="NCBI Taxonomy" id="13818"/>
    <lineage>
        <taxon>Eukaryota</taxon>
        <taxon>Viridiplantae</taxon>
        <taxon>Streptophyta</taxon>
        <taxon>Embryophyta</taxon>
        <taxon>Tracheophyta</taxon>
        <taxon>Polypodiopsida</taxon>
        <taxon>Polypodiidae</taxon>
        <taxon>Polypodiales</taxon>
        <taxon>Pteridineae</taxon>
        <taxon>Pteridaceae</taxon>
        <taxon>Vittarioideae</taxon>
        <taxon>Adiantum</taxon>
    </lineage>
</organism>
<feature type="region of interest" description="Disordered" evidence="2">
    <location>
        <begin position="1"/>
        <end position="20"/>
    </location>
</feature>
<evidence type="ECO:0000313" key="3">
    <source>
        <dbReference type="EMBL" id="KAI5061460.1"/>
    </source>
</evidence>
<dbReference type="Pfam" id="PF07470">
    <property type="entry name" value="Glyco_hydro_88"/>
    <property type="match status" value="1"/>
</dbReference>
<reference evidence="3" key="1">
    <citation type="submission" date="2021-01" db="EMBL/GenBank/DDBJ databases">
        <title>Adiantum capillus-veneris genome.</title>
        <authorList>
            <person name="Fang Y."/>
            <person name="Liao Q."/>
        </authorList>
    </citation>
    <scope>NUCLEOTIDE SEQUENCE</scope>
    <source>
        <strain evidence="3">H3</strain>
        <tissue evidence="3">Leaf</tissue>
    </source>
</reference>